<keyword evidence="1" id="KW-0812">Transmembrane</keyword>
<keyword evidence="3" id="KW-1185">Reference proteome</keyword>
<proteinExistence type="predicted"/>
<dbReference type="Proteomes" id="UP001144280">
    <property type="component" value="Unassembled WGS sequence"/>
</dbReference>
<sequence>MVSRVTTDSPSLPRALRWAVWLLLGEAAVLALITAFLVYEDVTATATSLASALIVTGFAAVGALLVFLLARALAARRSGARGPAIVVQLMFLPVGYFMIQGGLAWVGVPVLALALLVGALLVSPSTTKALGL</sequence>
<feature type="transmembrane region" description="Helical" evidence="1">
    <location>
        <begin position="105"/>
        <end position="122"/>
    </location>
</feature>
<evidence type="ECO:0000256" key="1">
    <source>
        <dbReference type="SAM" id="Phobius"/>
    </source>
</evidence>
<feature type="transmembrane region" description="Helical" evidence="1">
    <location>
        <begin position="45"/>
        <end position="70"/>
    </location>
</feature>
<gene>
    <name evidence="2" type="ORF">Pa4123_24650</name>
</gene>
<evidence type="ECO:0008006" key="4">
    <source>
        <dbReference type="Google" id="ProtNLM"/>
    </source>
</evidence>
<evidence type="ECO:0000313" key="2">
    <source>
        <dbReference type="EMBL" id="GLH97190.1"/>
    </source>
</evidence>
<protein>
    <recommendedName>
        <fullName evidence="4">Integral membrane protein</fullName>
    </recommendedName>
</protein>
<comment type="caution">
    <text evidence="2">The sequence shown here is derived from an EMBL/GenBank/DDBJ whole genome shotgun (WGS) entry which is preliminary data.</text>
</comment>
<name>A0ABQ5QSC7_9ACTN</name>
<feature type="transmembrane region" description="Helical" evidence="1">
    <location>
        <begin position="20"/>
        <end position="39"/>
    </location>
</feature>
<organism evidence="2 3">
    <name type="scientific">Phytohabitans aurantiacus</name>
    <dbReference type="NCBI Taxonomy" id="3016789"/>
    <lineage>
        <taxon>Bacteria</taxon>
        <taxon>Bacillati</taxon>
        <taxon>Actinomycetota</taxon>
        <taxon>Actinomycetes</taxon>
        <taxon>Micromonosporales</taxon>
        <taxon>Micromonosporaceae</taxon>
    </lineage>
</organism>
<feature type="transmembrane region" description="Helical" evidence="1">
    <location>
        <begin position="82"/>
        <end position="99"/>
    </location>
</feature>
<keyword evidence="1" id="KW-0472">Membrane</keyword>
<accession>A0ABQ5QSC7</accession>
<dbReference type="EMBL" id="BSDI01000009">
    <property type="protein sequence ID" value="GLH97190.1"/>
    <property type="molecule type" value="Genomic_DNA"/>
</dbReference>
<evidence type="ECO:0000313" key="3">
    <source>
        <dbReference type="Proteomes" id="UP001144280"/>
    </source>
</evidence>
<reference evidence="2" key="1">
    <citation type="submission" date="2022-12" db="EMBL/GenBank/DDBJ databases">
        <title>New Phytohabitans aurantiacus sp. RD004123 nov., an actinomycete isolated from soil.</title>
        <authorList>
            <person name="Triningsih D.W."/>
            <person name="Harunari E."/>
            <person name="Igarashi Y."/>
        </authorList>
    </citation>
    <scope>NUCLEOTIDE SEQUENCE</scope>
    <source>
        <strain evidence="2">RD004123</strain>
    </source>
</reference>
<keyword evidence="1" id="KW-1133">Transmembrane helix</keyword>